<evidence type="ECO:0000256" key="1">
    <source>
        <dbReference type="ARBA" id="ARBA00007177"/>
    </source>
</evidence>
<keyword evidence="2" id="KW-0143">Chaperone</keyword>
<evidence type="ECO:0000313" key="3">
    <source>
        <dbReference type="EMBL" id="PIL31645.1"/>
    </source>
</evidence>
<dbReference type="Pfam" id="PF01774">
    <property type="entry name" value="UreD"/>
    <property type="match status" value="1"/>
</dbReference>
<evidence type="ECO:0008006" key="5">
    <source>
        <dbReference type="Google" id="ProtNLM"/>
    </source>
</evidence>
<sequence length="299" mass="33134">MAPTKIEQGHGRIVLRNDASGNVFSELAATYPLKLLAPRLPSQNVSIVYMLSYGGGLVGGDRIRLDVEVHDAACLAILSQGSTKVFKTRPGQRLSANDHIHPVTAQSLNVRVAPACALFLLPDPVTCFRDAKYHQIQTFHLSKNSSAVLLDWVTSGRKSLGEEWVFSRYYSLIEVFVDNDRIAKDAMLLDERNPDGSPFTHRSLADSLAPYSCYATVIIYGPLVRDVMQHLSAAYTAITVFKQHAPPSLLWSFSPICSGEGCIVRVAAKETEYVKHWLGKALWDLEKILGIDVYRRAFS</sequence>
<gene>
    <name evidence="3" type="ORF">GSI_06347</name>
</gene>
<dbReference type="Proteomes" id="UP000230002">
    <property type="component" value="Unassembled WGS sequence"/>
</dbReference>
<dbReference type="HAMAP" id="MF_01384">
    <property type="entry name" value="UreD"/>
    <property type="match status" value="1"/>
</dbReference>
<comment type="caution">
    <text evidence="3">The sequence shown here is derived from an EMBL/GenBank/DDBJ whole genome shotgun (WGS) entry which is preliminary data.</text>
</comment>
<dbReference type="EMBL" id="AYKW01000012">
    <property type="protein sequence ID" value="PIL31645.1"/>
    <property type="molecule type" value="Genomic_DNA"/>
</dbReference>
<dbReference type="PANTHER" id="PTHR33643">
    <property type="entry name" value="UREASE ACCESSORY PROTEIN D"/>
    <property type="match status" value="1"/>
</dbReference>
<keyword evidence="4" id="KW-1185">Reference proteome</keyword>
<protein>
    <recommendedName>
        <fullName evidence="5">Urease accessory protein UreD</fullName>
    </recommendedName>
</protein>
<organism evidence="3 4">
    <name type="scientific">Ganoderma sinense ZZ0214-1</name>
    <dbReference type="NCBI Taxonomy" id="1077348"/>
    <lineage>
        <taxon>Eukaryota</taxon>
        <taxon>Fungi</taxon>
        <taxon>Dikarya</taxon>
        <taxon>Basidiomycota</taxon>
        <taxon>Agaricomycotina</taxon>
        <taxon>Agaricomycetes</taxon>
        <taxon>Polyporales</taxon>
        <taxon>Polyporaceae</taxon>
        <taxon>Ganoderma</taxon>
    </lineage>
</organism>
<comment type="similarity">
    <text evidence="1">Belongs to the UreD family.</text>
</comment>
<evidence type="ECO:0000256" key="2">
    <source>
        <dbReference type="ARBA" id="ARBA00023186"/>
    </source>
</evidence>
<name>A0A2G8SCZ7_9APHY</name>
<dbReference type="AlphaFoldDB" id="A0A2G8SCZ7"/>
<evidence type="ECO:0000313" key="4">
    <source>
        <dbReference type="Proteomes" id="UP000230002"/>
    </source>
</evidence>
<dbReference type="GO" id="GO:0016151">
    <property type="term" value="F:nickel cation binding"/>
    <property type="evidence" value="ECO:0007669"/>
    <property type="project" value="InterPro"/>
</dbReference>
<dbReference type="OrthoDB" id="5550464at2759"/>
<dbReference type="PANTHER" id="PTHR33643:SF1">
    <property type="entry name" value="UREASE ACCESSORY PROTEIN D"/>
    <property type="match status" value="1"/>
</dbReference>
<reference evidence="3 4" key="1">
    <citation type="journal article" date="2015" name="Sci. Rep.">
        <title>Chromosome-level genome map provides insights into diverse defense mechanisms in the medicinal fungus Ganoderma sinense.</title>
        <authorList>
            <person name="Zhu Y."/>
            <person name="Xu J."/>
            <person name="Sun C."/>
            <person name="Zhou S."/>
            <person name="Xu H."/>
            <person name="Nelson D.R."/>
            <person name="Qian J."/>
            <person name="Song J."/>
            <person name="Luo H."/>
            <person name="Xiang L."/>
            <person name="Li Y."/>
            <person name="Xu Z."/>
            <person name="Ji A."/>
            <person name="Wang L."/>
            <person name="Lu S."/>
            <person name="Hayward A."/>
            <person name="Sun W."/>
            <person name="Li X."/>
            <person name="Schwartz D.C."/>
            <person name="Wang Y."/>
            <person name="Chen S."/>
        </authorList>
    </citation>
    <scope>NUCLEOTIDE SEQUENCE [LARGE SCALE GENOMIC DNA]</scope>
    <source>
        <strain evidence="3 4">ZZ0214-1</strain>
    </source>
</reference>
<dbReference type="InterPro" id="IPR002669">
    <property type="entry name" value="UreD"/>
</dbReference>
<accession>A0A2G8SCZ7</accession>
<proteinExistence type="inferred from homology"/>
<dbReference type="STRING" id="1077348.A0A2G8SCZ7"/>